<dbReference type="GO" id="GO:0005789">
    <property type="term" value="C:endoplasmic reticulum membrane"/>
    <property type="evidence" value="ECO:0007669"/>
    <property type="project" value="UniProtKB-SubCell"/>
</dbReference>
<dbReference type="PROSITE" id="PS00086">
    <property type="entry name" value="CYTOCHROME_P450"/>
    <property type="match status" value="1"/>
</dbReference>
<sequence>MVTTILLLAVLTACVCLYSIIKSKMKLFEKLKIPHEKPVVFLGNTAPFFFRRMSIVENIEKLYKRFSDARYFGFYYFTTPTFVIRDPDLITSIAIKNFDNFCDHRNFVNEELDPIASKNLFGMRGDHWREMRKLLSPAFTSSKMKMMFGLICQCADNFSTHMANNSLKAAKTVNVKEEMSKYATDVVASCAFGVSVDSFRYPKNEFYLLGREAMNFDGFLSLKFLLNTNFPKFAKMFRIRVFSKKVERFFKELVTSTVKIRDEKGITRPDMIQLMMENREKSTGPEFDIDEMTAQAFVFFLGGFDTVSTVMCFLAHVVAVNPDVQRKLRAEIDKVLKENDGKPTYEALNSMKYLDAVVTECMRLYPLAAFIDRLCVKNFELPPATPDCKPVTVKPGQTIWFPSYSLHRDPNYYPEPDKFDPDRFLNGHSDSSTYLPFGLGPRICLGNRFALMEMKLMLFYMLWRCDLMPDVKTKVPLVLNKTTLVMLAEGGFWLKLRARDSTAAQ</sequence>
<dbReference type="Pfam" id="PF00067">
    <property type="entry name" value="p450"/>
    <property type="match status" value="1"/>
</dbReference>
<dbReference type="InterPro" id="IPR001128">
    <property type="entry name" value="Cyt_P450"/>
</dbReference>
<dbReference type="PRINTS" id="PR00463">
    <property type="entry name" value="EP450I"/>
</dbReference>
<dbReference type="OrthoDB" id="2789670at2759"/>
<keyword evidence="7" id="KW-0256">Endoplasmic reticulum</keyword>
<dbReference type="PRINTS" id="PR00385">
    <property type="entry name" value="P450"/>
</dbReference>
<keyword evidence="12" id="KW-0472">Membrane</keyword>
<evidence type="ECO:0000256" key="11">
    <source>
        <dbReference type="ARBA" id="ARBA00023033"/>
    </source>
</evidence>
<feature type="binding site" description="axial binding residue" evidence="13">
    <location>
        <position position="444"/>
    </location>
    <ligand>
        <name>heme</name>
        <dbReference type="ChEBI" id="CHEBI:30413"/>
    </ligand>
    <ligandPart>
        <name>Fe</name>
        <dbReference type="ChEBI" id="CHEBI:18248"/>
    </ligandPart>
</feature>
<comment type="similarity">
    <text evidence="4 14">Belongs to the cytochrome P450 family.</text>
</comment>
<dbReference type="AlphaFoldDB" id="A0A6P3XF43"/>
<dbReference type="GO" id="GO:0005506">
    <property type="term" value="F:iron ion binding"/>
    <property type="evidence" value="ECO:0007669"/>
    <property type="project" value="InterPro"/>
</dbReference>
<evidence type="ECO:0000313" key="15">
    <source>
        <dbReference type="Proteomes" id="UP000515204"/>
    </source>
</evidence>
<dbReference type="GO" id="GO:0016705">
    <property type="term" value="F:oxidoreductase activity, acting on paired donors, with incorporation or reduction of molecular oxygen"/>
    <property type="evidence" value="ECO:0007669"/>
    <property type="project" value="InterPro"/>
</dbReference>
<evidence type="ECO:0000256" key="7">
    <source>
        <dbReference type="ARBA" id="ARBA00022824"/>
    </source>
</evidence>
<reference evidence="16" key="1">
    <citation type="submission" date="2025-08" db="UniProtKB">
        <authorList>
            <consortium name="RefSeq"/>
        </authorList>
    </citation>
    <scope>IDENTIFICATION</scope>
</reference>
<dbReference type="RefSeq" id="XP_014476489.1">
    <property type="nucleotide sequence ID" value="XM_014621003.1"/>
</dbReference>
<evidence type="ECO:0000256" key="12">
    <source>
        <dbReference type="ARBA" id="ARBA00023136"/>
    </source>
</evidence>
<name>A0A6P3XF43_DINQU</name>
<keyword evidence="5 13" id="KW-0349">Heme</keyword>
<evidence type="ECO:0000256" key="13">
    <source>
        <dbReference type="PIRSR" id="PIRSR602401-1"/>
    </source>
</evidence>
<dbReference type="SUPFAM" id="SSF48264">
    <property type="entry name" value="Cytochrome P450"/>
    <property type="match status" value="1"/>
</dbReference>
<dbReference type="InterPro" id="IPR050476">
    <property type="entry name" value="Insect_CytP450_Detox"/>
</dbReference>
<keyword evidence="10 13" id="KW-0408">Iron</keyword>
<keyword evidence="11 14" id="KW-0503">Monooxygenase</keyword>
<comment type="subcellular location">
    <subcellularLocation>
        <location evidence="3">Endoplasmic reticulum membrane</location>
        <topology evidence="3">Peripheral membrane protein</topology>
    </subcellularLocation>
    <subcellularLocation>
        <location evidence="2">Microsome membrane</location>
        <topology evidence="2">Peripheral membrane protein</topology>
    </subcellularLocation>
</comment>
<proteinExistence type="inferred from homology"/>
<keyword evidence="9 14" id="KW-0560">Oxidoreductase</keyword>
<dbReference type="InterPro" id="IPR036396">
    <property type="entry name" value="Cyt_P450_sf"/>
</dbReference>
<dbReference type="CTD" id="35115"/>
<evidence type="ECO:0000256" key="10">
    <source>
        <dbReference type="ARBA" id="ARBA00023004"/>
    </source>
</evidence>
<evidence type="ECO:0000256" key="9">
    <source>
        <dbReference type="ARBA" id="ARBA00023002"/>
    </source>
</evidence>
<dbReference type="InterPro" id="IPR002401">
    <property type="entry name" value="Cyt_P450_E_grp-I"/>
</dbReference>
<dbReference type="PANTHER" id="PTHR24292:SF54">
    <property type="entry name" value="CYP9F3-RELATED"/>
    <property type="match status" value="1"/>
</dbReference>
<comment type="cofactor">
    <cofactor evidence="1 13">
        <name>heme</name>
        <dbReference type="ChEBI" id="CHEBI:30413"/>
    </cofactor>
</comment>
<evidence type="ECO:0000256" key="5">
    <source>
        <dbReference type="ARBA" id="ARBA00022617"/>
    </source>
</evidence>
<evidence type="ECO:0000256" key="4">
    <source>
        <dbReference type="ARBA" id="ARBA00010617"/>
    </source>
</evidence>
<keyword evidence="6 13" id="KW-0479">Metal-binding</keyword>
<organism evidence="15 16">
    <name type="scientific">Dinoponera quadriceps</name>
    <name type="common">South American ant</name>
    <dbReference type="NCBI Taxonomy" id="609295"/>
    <lineage>
        <taxon>Eukaryota</taxon>
        <taxon>Metazoa</taxon>
        <taxon>Ecdysozoa</taxon>
        <taxon>Arthropoda</taxon>
        <taxon>Hexapoda</taxon>
        <taxon>Insecta</taxon>
        <taxon>Pterygota</taxon>
        <taxon>Neoptera</taxon>
        <taxon>Endopterygota</taxon>
        <taxon>Hymenoptera</taxon>
        <taxon>Apocrita</taxon>
        <taxon>Aculeata</taxon>
        <taxon>Formicoidea</taxon>
        <taxon>Formicidae</taxon>
        <taxon>Ponerinae</taxon>
        <taxon>Ponerini</taxon>
        <taxon>Dinoponera</taxon>
    </lineage>
</organism>
<evidence type="ECO:0000256" key="1">
    <source>
        <dbReference type="ARBA" id="ARBA00001971"/>
    </source>
</evidence>
<evidence type="ECO:0000256" key="2">
    <source>
        <dbReference type="ARBA" id="ARBA00004174"/>
    </source>
</evidence>
<dbReference type="GO" id="GO:0004497">
    <property type="term" value="F:monooxygenase activity"/>
    <property type="evidence" value="ECO:0007669"/>
    <property type="project" value="UniProtKB-KW"/>
</dbReference>
<dbReference type="PANTHER" id="PTHR24292">
    <property type="entry name" value="CYTOCHROME P450"/>
    <property type="match status" value="1"/>
</dbReference>
<accession>A0A6P3XF43</accession>
<dbReference type="CDD" id="cd11056">
    <property type="entry name" value="CYP6-like"/>
    <property type="match status" value="1"/>
</dbReference>
<evidence type="ECO:0000313" key="16">
    <source>
        <dbReference type="RefSeq" id="XP_014476489.1"/>
    </source>
</evidence>
<evidence type="ECO:0000256" key="3">
    <source>
        <dbReference type="ARBA" id="ARBA00004406"/>
    </source>
</evidence>
<protein>
    <submittedName>
        <fullName evidence="16">Cytochrome P450 9e2</fullName>
    </submittedName>
</protein>
<dbReference type="FunFam" id="1.10.630.10:FF:000042">
    <property type="entry name" value="Cytochrome P450"/>
    <property type="match status" value="1"/>
</dbReference>
<keyword evidence="8" id="KW-0492">Microsome</keyword>
<dbReference type="Gene3D" id="1.10.630.10">
    <property type="entry name" value="Cytochrome P450"/>
    <property type="match status" value="1"/>
</dbReference>
<dbReference type="InterPro" id="IPR017972">
    <property type="entry name" value="Cyt_P450_CS"/>
</dbReference>
<evidence type="ECO:0000256" key="8">
    <source>
        <dbReference type="ARBA" id="ARBA00022848"/>
    </source>
</evidence>
<dbReference type="Proteomes" id="UP000515204">
    <property type="component" value="Unplaced"/>
</dbReference>
<evidence type="ECO:0000256" key="6">
    <source>
        <dbReference type="ARBA" id="ARBA00022723"/>
    </source>
</evidence>
<evidence type="ECO:0000256" key="14">
    <source>
        <dbReference type="RuleBase" id="RU000461"/>
    </source>
</evidence>
<dbReference type="GO" id="GO:0020037">
    <property type="term" value="F:heme binding"/>
    <property type="evidence" value="ECO:0007669"/>
    <property type="project" value="InterPro"/>
</dbReference>
<dbReference type="GeneID" id="106745416"/>
<keyword evidence="15" id="KW-1185">Reference proteome</keyword>
<gene>
    <name evidence="16" type="primary">LOC106745416</name>
</gene>
<dbReference type="KEGG" id="dqu:106745416"/>